<dbReference type="PATRIC" id="fig|1423812.3.peg.2567"/>
<dbReference type="AlphaFoldDB" id="A0A0R1Q4V6"/>
<dbReference type="Pfam" id="PF08020">
    <property type="entry name" value="DUF1706"/>
    <property type="match status" value="1"/>
</dbReference>
<evidence type="ECO:0000313" key="1">
    <source>
        <dbReference type="EMBL" id="KRL37876.1"/>
    </source>
</evidence>
<protein>
    <recommendedName>
        <fullName evidence="3">Cytoplasmic protein</fullName>
    </recommendedName>
</protein>
<keyword evidence="2" id="KW-1185">Reference proteome</keyword>
<dbReference type="OrthoDB" id="9786621at2"/>
<gene>
    <name evidence="1" type="ORF">FD20_GL002414</name>
</gene>
<dbReference type="Proteomes" id="UP000051155">
    <property type="component" value="Unassembled WGS sequence"/>
</dbReference>
<proteinExistence type="predicted"/>
<dbReference type="InterPro" id="IPR012550">
    <property type="entry name" value="DUF1706"/>
</dbReference>
<evidence type="ECO:0000313" key="2">
    <source>
        <dbReference type="Proteomes" id="UP000051155"/>
    </source>
</evidence>
<comment type="caution">
    <text evidence="1">The sequence shown here is derived from an EMBL/GenBank/DDBJ whole genome shotgun (WGS) entry which is preliminary data.</text>
</comment>
<dbReference type="InterPro" id="IPR034660">
    <property type="entry name" value="DinB/YfiT-like"/>
</dbReference>
<dbReference type="EMBL" id="AZEG01000008">
    <property type="protein sequence ID" value="KRL37876.1"/>
    <property type="molecule type" value="Genomic_DNA"/>
</dbReference>
<dbReference type="RefSeq" id="WP_057736550.1">
    <property type="nucleotide sequence ID" value="NZ_AZEG01000008.1"/>
</dbReference>
<name>A0A0R1Q4V6_9LACO</name>
<organism evidence="1 2">
    <name type="scientific">Liquorilactobacillus uvarum DSM 19971</name>
    <dbReference type="NCBI Taxonomy" id="1423812"/>
    <lineage>
        <taxon>Bacteria</taxon>
        <taxon>Bacillati</taxon>
        <taxon>Bacillota</taxon>
        <taxon>Bacilli</taxon>
        <taxon>Lactobacillales</taxon>
        <taxon>Lactobacillaceae</taxon>
        <taxon>Liquorilactobacillus</taxon>
    </lineage>
</organism>
<dbReference type="PANTHER" id="PTHR40658">
    <property type="match status" value="1"/>
</dbReference>
<reference evidence="1 2" key="1">
    <citation type="journal article" date="2015" name="Genome Announc.">
        <title>Expanding the biotechnology potential of lactobacilli through comparative genomics of 213 strains and associated genera.</title>
        <authorList>
            <person name="Sun Z."/>
            <person name="Harris H.M."/>
            <person name="McCann A."/>
            <person name="Guo C."/>
            <person name="Argimon S."/>
            <person name="Zhang W."/>
            <person name="Yang X."/>
            <person name="Jeffery I.B."/>
            <person name="Cooney J.C."/>
            <person name="Kagawa T.F."/>
            <person name="Liu W."/>
            <person name="Song Y."/>
            <person name="Salvetti E."/>
            <person name="Wrobel A."/>
            <person name="Rasinkangas P."/>
            <person name="Parkhill J."/>
            <person name="Rea M.C."/>
            <person name="O'Sullivan O."/>
            <person name="Ritari J."/>
            <person name="Douillard F.P."/>
            <person name="Paul Ross R."/>
            <person name="Yang R."/>
            <person name="Briner A.E."/>
            <person name="Felis G.E."/>
            <person name="de Vos W.M."/>
            <person name="Barrangou R."/>
            <person name="Klaenhammer T.R."/>
            <person name="Caufield P.W."/>
            <person name="Cui Y."/>
            <person name="Zhang H."/>
            <person name="O'Toole P.W."/>
        </authorList>
    </citation>
    <scope>NUCLEOTIDE SEQUENCE [LARGE SCALE GENOMIC DNA]</scope>
    <source>
        <strain evidence="1 2">DSM 19971</strain>
    </source>
</reference>
<dbReference type="PIRSF" id="PIRSF031551">
    <property type="entry name" value="DUF1706"/>
    <property type="match status" value="1"/>
</dbReference>
<dbReference type="PANTHER" id="PTHR40658:SF3">
    <property type="entry name" value="CLBS_DFSB FAMILY FOUR-HELIX BUNDLE PROTEIN"/>
    <property type="match status" value="1"/>
</dbReference>
<dbReference type="STRING" id="1423812.FD20_GL002414"/>
<accession>A0A0R1Q4V6</accession>
<dbReference type="Gene3D" id="1.20.120.450">
    <property type="entry name" value="dinb family like domain"/>
    <property type="match status" value="1"/>
</dbReference>
<evidence type="ECO:0008006" key="3">
    <source>
        <dbReference type="Google" id="ProtNLM"/>
    </source>
</evidence>
<sequence length="170" mass="20244">MRNYTSSSELVDAINLSYKKFIQEFAEVPETLKNKRIDLVDKTPAEMLAYQIEWLTLLLSWDSQERAGINVQTPTPEYKWNELGKLYQDFYRQYVDLTLKEQIVKLSKLVAQLSEWVKNLDEKELFEAGQKKWATTKAMWPVWKWVHINSVAPFTNFRPKIRKWKKNVLV</sequence>